<gene>
    <name evidence="2" type="ORF">G2W53_009583</name>
</gene>
<evidence type="ECO:0000313" key="3">
    <source>
        <dbReference type="Proteomes" id="UP000634136"/>
    </source>
</evidence>
<sequence>MSNFFWRHNGNSPKIHLQNYKLLCRPKLEGGLALCDVQAFNEALLAKHVWRLVGNEDNHPCSLLAAKYMDVVGMLYAPSTSSWRWKAIMNHRDIIISNLQWQIGKSEKKAKFPSLEGEGASNKALSFTCMALILFLNFLHSLFLPYVIRLILVIVMVTTLTSTMMFGFTAKALNLSSS</sequence>
<proteinExistence type="predicted"/>
<feature type="transmembrane region" description="Helical" evidence="1">
    <location>
        <begin position="150"/>
        <end position="170"/>
    </location>
</feature>
<dbReference type="EMBL" id="JAAIUW010000004">
    <property type="protein sequence ID" value="KAF7834724.1"/>
    <property type="molecule type" value="Genomic_DNA"/>
</dbReference>
<evidence type="ECO:0000256" key="1">
    <source>
        <dbReference type="SAM" id="Phobius"/>
    </source>
</evidence>
<keyword evidence="1" id="KW-0812">Transmembrane</keyword>
<reference evidence="2" key="1">
    <citation type="submission" date="2020-09" db="EMBL/GenBank/DDBJ databases">
        <title>Genome-Enabled Discovery of Anthraquinone Biosynthesis in Senna tora.</title>
        <authorList>
            <person name="Kang S.-H."/>
            <person name="Pandey R.P."/>
            <person name="Lee C.-M."/>
            <person name="Sim J.-S."/>
            <person name="Jeong J.-T."/>
            <person name="Choi B.-S."/>
            <person name="Jung M."/>
            <person name="Ginzburg D."/>
            <person name="Zhao K."/>
            <person name="Won S.Y."/>
            <person name="Oh T.-J."/>
            <person name="Yu Y."/>
            <person name="Kim N.-H."/>
            <person name="Lee O.R."/>
            <person name="Lee T.-H."/>
            <person name="Bashyal P."/>
            <person name="Kim T.-S."/>
            <person name="Lee W.-H."/>
            <person name="Kawkins C."/>
            <person name="Kim C.-K."/>
            <person name="Kim J.S."/>
            <person name="Ahn B.O."/>
            <person name="Rhee S.Y."/>
            <person name="Sohng J.K."/>
        </authorList>
    </citation>
    <scope>NUCLEOTIDE SEQUENCE</scope>
    <source>
        <tissue evidence="2">Leaf</tissue>
    </source>
</reference>
<keyword evidence="1" id="KW-0472">Membrane</keyword>
<evidence type="ECO:0000313" key="2">
    <source>
        <dbReference type="EMBL" id="KAF7834724.1"/>
    </source>
</evidence>
<dbReference type="AlphaFoldDB" id="A0A834WYP4"/>
<protein>
    <submittedName>
        <fullName evidence="2">Putative mitochondrial protein</fullName>
    </submittedName>
</protein>
<keyword evidence="3" id="KW-1185">Reference proteome</keyword>
<name>A0A834WYP4_9FABA</name>
<dbReference type="OrthoDB" id="1423337at2759"/>
<feature type="transmembrane region" description="Helical" evidence="1">
    <location>
        <begin position="124"/>
        <end position="144"/>
    </location>
</feature>
<accession>A0A834WYP4</accession>
<dbReference type="Proteomes" id="UP000634136">
    <property type="component" value="Unassembled WGS sequence"/>
</dbReference>
<organism evidence="2 3">
    <name type="scientific">Senna tora</name>
    <dbReference type="NCBI Taxonomy" id="362788"/>
    <lineage>
        <taxon>Eukaryota</taxon>
        <taxon>Viridiplantae</taxon>
        <taxon>Streptophyta</taxon>
        <taxon>Embryophyta</taxon>
        <taxon>Tracheophyta</taxon>
        <taxon>Spermatophyta</taxon>
        <taxon>Magnoliopsida</taxon>
        <taxon>eudicotyledons</taxon>
        <taxon>Gunneridae</taxon>
        <taxon>Pentapetalae</taxon>
        <taxon>rosids</taxon>
        <taxon>fabids</taxon>
        <taxon>Fabales</taxon>
        <taxon>Fabaceae</taxon>
        <taxon>Caesalpinioideae</taxon>
        <taxon>Cassia clade</taxon>
        <taxon>Senna</taxon>
    </lineage>
</organism>
<comment type="caution">
    <text evidence="2">The sequence shown here is derived from an EMBL/GenBank/DDBJ whole genome shotgun (WGS) entry which is preliminary data.</text>
</comment>
<keyword evidence="1" id="KW-1133">Transmembrane helix</keyword>